<dbReference type="InterPro" id="IPR044770">
    <property type="entry name" value="MFS_spinster-like"/>
</dbReference>
<dbReference type="Gene3D" id="1.20.1250.20">
    <property type="entry name" value="MFS general substrate transporter like domains"/>
    <property type="match status" value="1"/>
</dbReference>
<protein>
    <submittedName>
        <fullName evidence="7">Uncharacterized protein</fullName>
    </submittedName>
</protein>
<keyword evidence="2" id="KW-0813">Transport</keyword>
<dbReference type="PANTHER" id="PTHR23505:SF4">
    <property type="entry name" value="SPHINGOSINE-1-PHOSPHATE TRANSPORTER SPNS2"/>
    <property type="match status" value="1"/>
</dbReference>
<sequence>MDPIPPGPENMWRGSHFSQVFIYSFMMATPIFSYLIDRFNRKVILSCGIFFWSAVTFSSSFIPQQGFQLLCLNSSIFPVQRDKMVFRHFHKPALQLGPSPCWPNWRDLQP</sequence>
<evidence type="ECO:0000256" key="1">
    <source>
        <dbReference type="ARBA" id="ARBA00004141"/>
    </source>
</evidence>
<accession>A0ABQ9V6V8</accession>
<evidence type="ECO:0000256" key="6">
    <source>
        <dbReference type="SAM" id="Phobius"/>
    </source>
</evidence>
<reference evidence="7 8" key="1">
    <citation type="submission" date="2023-05" db="EMBL/GenBank/DDBJ databases">
        <title>B98-5 Cell Line De Novo Hybrid Assembly: An Optical Mapping Approach.</title>
        <authorList>
            <person name="Kananen K."/>
            <person name="Auerbach J.A."/>
            <person name="Kautto E."/>
            <person name="Blachly J.S."/>
        </authorList>
    </citation>
    <scope>NUCLEOTIDE SEQUENCE [LARGE SCALE GENOMIC DNA]</scope>
    <source>
        <strain evidence="7">B95-8</strain>
        <tissue evidence="7">Cell line</tissue>
    </source>
</reference>
<keyword evidence="8" id="KW-1185">Reference proteome</keyword>
<organism evidence="7 8">
    <name type="scientific">Saguinus oedipus</name>
    <name type="common">Cotton-top tamarin</name>
    <name type="synonym">Oedipomidas oedipus</name>
    <dbReference type="NCBI Taxonomy" id="9490"/>
    <lineage>
        <taxon>Eukaryota</taxon>
        <taxon>Metazoa</taxon>
        <taxon>Chordata</taxon>
        <taxon>Craniata</taxon>
        <taxon>Vertebrata</taxon>
        <taxon>Euteleostomi</taxon>
        <taxon>Mammalia</taxon>
        <taxon>Eutheria</taxon>
        <taxon>Euarchontoglires</taxon>
        <taxon>Primates</taxon>
        <taxon>Haplorrhini</taxon>
        <taxon>Platyrrhini</taxon>
        <taxon>Cebidae</taxon>
        <taxon>Callitrichinae</taxon>
        <taxon>Saguinus</taxon>
    </lineage>
</organism>
<name>A0ABQ9V6V8_SAGOE</name>
<keyword evidence="3 6" id="KW-0812">Transmembrane</keyword>
<gene>
    <name evidence="7" type="ORF">P7K49_014630</name>
</gene>
<feature type="transmembrane region" description="Helical" evidence="6">
    <location>
        <begin position="43"/>
        <end position="62"/>
    </location>
</feature>
<keyword evidence="5 6" id="KW-0472">Membrane</keyword>
<dbReference type="EMBL" id="JASSZA010000007">
    <property type="protein sequence ID" value="KAK2105116.1"/>
    <property type="molecule type" value="Genomic_DNA"/>
</dbReference>
<comment type="subcellular location">
    <subcellularLocation>
        <location evidence="1">Membrane</location>
        <topology evidence="1">Multi-pass membrane protein</topology>
    </subcellularLocation>
</comment>
<evidence type="ECO:0000256" key="2">
    <source>
        <dbReference type="ARBA" id="ARBA00022448"/>
    </source>
</evidence>
<evidence type="ECO:0000313" key="7">
    <source>
        <dbReference type="EMBL" id="KAK2105116.1"/>
    </source>
</evidence>
<dbReference type="SUPFAM" id="SSF103473">
    <property type="entry name" value="MFS general substrate transporter"/>
    <property type="match status" value="1"/>
</dbReference>
<dbReference type="InterPro" id="IPR036259">
    <property type="entry name" value="MFS_trans_sf"/>
</dbReference>
<dbReference type="PANTHER" id="PTHR23505">
    <property type="entry name" value="SPINSTER"/>
    <property type="match status" value="1"/>
</dbReference>
<proteinExistence type="predicted"/>
<dbReference type="Proteomes" id="UP001266305">
    <property type="component" value="Unassembled WGS sequence"/>
</dbReference>
<comment type="caution">
    <text evidence="7">The sequence shown here is derived from an EMBL/GenBank/DDBJ whole genome shotgun (WGS) entry which is preliminary data.</text>
</comment>
<evidence type="ECO:0000256" key="5">
    <source>
        <dbReference type="ARBA" id="ARBA00023136"/>
    </source>
</evidence>
<evidence type="ECO:0000256" key="3">
    <source>
        <dbReference type="ARBA" id="ARBA00022692"/>
    </source>
</evidence>
<evidence type="ECO:0000256" key="4">
    <source>
        <dbReference type="ARBA" id="ARBA00022989"/>
    </source>
</evidence>
<feature type="transmembrane region" description="Helical" evidence="6">
    <location>
        <begin position="20"/>
        <end position="36"/>
    </location>
</feature>
<evidence type="ECO:0000313" key="8">
    <source>
        <dbReference type="Proteomes" id="UP001266305"/>
    </source>
</evidence>
<keyword evidence="4 6" id="KW-1133">Transmembrane helix</keyword>